<dbReference type="AlphaFoldDB" id="A0AAV4C5K3"/>
<gene>
    <name evidence="2" type="ORF">PoB_005307200</name>
</gene>
<evidence type="ECO:0000313" key="2">
    <source>
        <dbReference type="EMBL" id="GFO26567.1"/>
    </source>
</evidence>
<proteinExistence type="predicted"/>
<evidence type="ECO:0000256" key="1">
    <source>
        <dbReference type="SAM" id="MobiDB-lite"/>
    </source>
</evidence>
<name>A0AAV4C5K3_9GAST</name>
<sequence>MKLKQIVPENKSFPHSPQEKDLRADSLVTVPPRNRTEKMNTKQRAQPSFMPVHKKGDLRLSNRQSGRDNDGGTRTHDRRVHADVRARSLSTEPHLRPTYAYLEYREIMSVKENNA</sequence>
<comment type="caution">
    <text evidence="2">The sequence shown here is derived from an EMBL/GenBank/DDBJ whole genome shotgun (WGS) entry which is preliminary data.</text>
</comment>
<evidence type="ECO:0000313" key="3">
    <source>
        <dbReference type="Proteomes" id="UP000735302"/>
    </source>
</evidence>
<feature type="compositionally biased region" description="Basic and acidic residues" evidence="1">
    <location>
        <begin position="54"/>
        <end position="86"/>
    </location>
</feature>
<accession>A0AAV4C5K3</accession>
<reference evidence="2 3" key="1">
    <citation type="journal article" date="2021" name="Elife">
        <title>Chloroplast acquisition without the gene transfer in kleptoplastic sea slugs, Plakobranchus ocellatus.</title>
        <authorList>
            <person name="Maeda T."/>
            <person name="Takahashi S."/>
            <person name="Yoshida T."/>
            <person name="Shimamura S."/>
            <person name="Takaki Y."/>
            <person name="Nagai Y."/>
            <person name="Toyoda A."/>
            <person name="Suzuki Y."/>
            <person name="Arimoto A."/>
            <person name="Ishii H."/>
            <person name="Satoh N."/>
            <person name="Nishiyama T."/>
            <person name="Hasebe M."/>
            <person name="Maruyama T."/>
            <person name="Minagawa J."/>
            <person name="Obokata J."/>
            <person name="Shigenobu S."/>
        </authorList>
    </citation>
    <scope>NUCLEOTIDE SEQUENCE [LARGE SCALE GENOMIC DNA]</scope>
</reference>
<dbReference type="EMBL" id="BLXT01005846">
    <property type="protein sequence ID" value="GFO26567.1"/>
    <property type="molecule type" value="Genomic_DNA"/>
</dbReference>
<protein>
    <submittedName>
        <fullName evidence="2">Uncharacterized protein</fullName>
    </submittedName>
</protein>
<feature type="region of interest" description="Disordered" evidence="1">
    <location>
        <begin position="1"/>
        <end position="91"/>
    </location>
</feature>
<keyword evidence="3" id="KW-1185">Reference proteome</keyword>
<organism evidence="2 3">
    <name type="scientific">Plakobranchus ocellatus</name>
    <dbReference type="NCBI Taxonomy" id="259542"/>
    <lineage>
        <taxon>Eukaryota</taxon>
        <taxon>Metazoa</taxon>
        <taxon>Spiralia</taxon>
        <taxon>Lophotrochozoa</taxon>
        <taxon>Mollusca</taxon>
        <taxon>Gastropoda</taxon>
        <taxon>Heterobranchia</taxon>
        <taxon>Euthyneura</taxon>
        <taxon>Panpulmonata</taxon>
        <taxon>Sacoglossa</taxon>
        <taxon>Placobranchoidea</taxon>
        <taxon>Plakobranchidae</taxon>
        <taxon>Plakobranchus</taxon>
    </lineage>
</organism>
<dbReference type="Proteomes" id="UP000735302">
    <property type="component" value="Unassembled WGS sequence"/>
</dbReference>